<keyword evidence="2" id="KW-1185">Reference proteome</keyword>
<comment type="caution">
    <text evidence="1">The sequence shown here is derived from an EMBL/GenBank/DDBJ whole genome shotgun (WGS) entry which is preliminary data.</text>
</comment>
<evidence type="ECO:0000313" key="2">
    <source>
        <dbReference type="Proteomes" id="UP000265520"/>
    </source>
</evidence>
<feature type="non-terminal residue" evidence="1">
    <location>
        <position position="1"/>
    </location>
</feature>
<protein>
    <submittedName>
        <fullName evidence="1">Uncharacterized protein</fullName>
    </submittedName>
</protein>
<proteinExistence type="predicted"/>
<name>A0A392VNF3_9FABA</name>
<sequence>FLPPARRAGAGGALRHVTEQGLRKLRTVARRAGRMARRAG</sequence>
<reference evidence="1 2" key="1">
    <citation type="journal article" date="2018" name="Front. Plant Sci.">
        <title>Red Clover (Trifolium pratense) and Zigzag Clover (T. medium) - A Picture of Genomic Similarities and Differences.</title>
        <authorList>
            <person name="Dluhosova J."/>
            <person name="Istvanek J."/>
            <person name="Nedelnik J."/>
            <person name="Repkova J."/>
        </authorList>
    </citation>
    <scope>NUCLEOTIDE SEQUENCE [LARGE SCALE GENOMIC DNA]</scope>
    <source>
        <strain evidence="2">cv. 10/8</strain>
        <tissue evidence="1">Leaf</tissue>
    </source>
</reference>
<dbReference type="EMBL" id="LXQA011179712">
    <property type="protein sequence ID" value="MCI87940.1"/>
    <property type="molecule type" value="Genomic_DNA"/>
</dbReference>
<accession>A0A392VNF3</accession>
<evidence type="ECO:0000313" key="1">
    <source>
        <dbReference type="EMBL" id="MCI87940.1"/>
    </source>
</evidence>
<dbReference type="Proteomes" id="UP000265520">
    <property type="component" value="Unassembled WGS sequence"/>
</dbReference>
<dbReference type="AlphaFoldDB" id="A0A392VNF3"/>
<organism evidence="1 2">
    <name type="scientific">Trifolium medium</name>
    <dbReference type="NCBI Taxonomy" id="97028"/>
    <lineage>
        <taxon>Eukaryota</taxon>
        <taxon>Viridiplantae</taxon>
        <taxon>Streptophyta</taxon>
        <taxon>Embryophyta</taxon>
        <taxon>Tracheophyta</taxon>
        <taxon>Spermatophyta</taxon>
        <taxon>Magnoliopsida</taxon>
        <taxon>eudicotyledons</taxon>
        <taxon>Gunneridae</taxon>
        <taxon>Pentapetalae</taxon>
        <taxon>rosids</taxon>
        <taxon>fabids</taxon>
        <taxon>Fabales</taxon>
        <taxon>Fabaceae</taxon>
        <taxon>Papilionoideae</taxon>
        <taxon>50 kb inversion clade</taxon>
        <taxon>NPAAA clade</taxon>
        <taxon>Hologalegina</taxon>
        <taxon>IRL clade</taxon>
        <taxon>Trifolieae</taxon>
        <taxon>Trifolium</taxon>
    </lineage>
</organism>